<dbReference type="Proteomes" id="UP000271256">
    <property type="component" value="Unassembled WGS sequence"/>
</dbReference>
<proteinExistence type="predicted"/>
<evidence type="ECO:0000313" key="3">
    <source>
        <dbReference type="Proteomes" id="UP000271256"/>
    </source>
</evidence>
<dbReference type="AlphaFoldDB" id="A0A494WU67"/>
<evidence type="ECO:0000313" key="2">
    <source>
        <dbReference type="EMBL" id="RKO66363.1"/>
    </source>
</evidence>
<keyword evidence="1" id="KW-0472">Membrane</keyword>
<comment type="caution">
    <text evidence="2">The sequence shown here is derived from an EMBL/GenBank/DDBJ whole genome shotgun (WGS) entry which is preliminary data.</text>
</comment>
<name>A0A494WU67_9FIRM</name>
<reference evidence="2 3" key="1">
    <citation type="submission" date="2018-10" db="EMBL/GenBank/DDBJ databases">
        <authorList>
            <person name="Grouzdev D.S."/>
            <person name="Krutkina M.S."/>
            <person name="Tourova T.P."/>
            <person name="Nazina T.N."/>
        </authorList>
    </citation>
    <scope>NUCLEOTIDE SEQUENCE [LARGE SCALE GENOMIC DNA]</scope>
    <source>
        <strain evidence="2 3">435</strain>
    </source>
</reference>
<keyword evidence="3" id="KW-1185">Reference proteome</keyword>
<evidence type="ECO:0000256" key="1">
    <source>
        <dbReference type="SAM" id="Phobius"/>
    </source>
</evidence>
<dbReference type="EMBL" id="RBWE01000001">
    <property type="protein sequence ID" value="RKO66363.1"/>
    <property type="molecule type" value="Genomic_DNA"/>
</dbReference>
<dbReference type="Pfam" id="PF12666">
    <property type="entry name" value="PrgI"/>
    <property type="match status" value="1"/>
</dbReference>
<protein>
    <submittedName>
        <fullName evidence="2">PrgI family protein</fullName>
    </submittedName>
</protein>
<feature type="transmembrane region" description="Helical" evidence="1">
    <location>
        <begin position="26"/>
        <end position="46"/>
    </location>
</feature>
<dbReference type="OrthoDB" id="1809505at2"/>
<accession>A0A494WU67</accession>
<sequence>MRRYPVPVQITEPERIFGGLLSFKQFVYIVAGASLGGMAGAAAVFFPVPVRFALFGLGCAAGMAIAFVKLYHTPMDVFLWHWFCWKRSGRAFYLKGDE</sequence>
<keyword evidence="1" id="KW-1133">Transmembrane helix</keyword>
<dbReference type="RefSeq" id="WP_121450799.1">
    <property type="nucleotide sequence ID" value="NZ_RBWE01000001.1"/>
</dbReference>
<feature type="transmembrane region" description="Helical" evidence="1">
    <location>
        <begin position="52"/>
        <end position="71"/>
    </location>
</feature>
<organism evidence="2 3">
    <name type="scientific">Desulfofundulus salinus</name>
    <dbReference type="NCBI Taxonomy" id="2419843"/>
    <lineage>
        <taxon>Bacteria</taxon>
        <taxon>Bacillati</taxon>
        <taxon>Bacillota</taxon>
        <taxon>Clostridia</taxon>
        <taxon>Eubacteriales</taxon>
        <taxon>Peptococcaceae</taxon>
        <taxon>Desulfofundulus</taxon>
    </lineage>
</organism>
<keyword evidence="1" id="KW-0812">Transmembrane</keyword>
<gene>
    <name evidence="2" type="ORF">D7024_05010</name>
</gene>
<dbReference type="InterPro" id="IPR024414">
    <property type="entry name" value="Uncharacterised_PrgI"/>
</dbReference>